<evidence type="ECO:0000256" key="12">
    <source>
        <dbReference type="ARBA" id="ARBA00023065"/>
    </source>
</evidence>
<sequence>MILTTIIANCIVLALEQHLPGEDKTPMSKRLEKTEPYFIGMFCFEAGIKIIALGFVFHKGSYLRNGWNVMDFIVVLSGILAAAGAHMNISVDLRTLRAVRVLRPLKLVSGIPSLQIVLKSIMKAMVPLLQIGLLLFFAILMFAIIGLEFYSGRLHNTCEARPGILENETVDSSELEFPCGVRQCPARYVCRDTWIGPNDGITQFDNILFAVLTVFQCITMEGWTTVLYNTDDALGPLWNWLYFIPLIIIGSFFVLNLVLGVLSGEFAKERERVENRRAFMKLRRQQQIERELNGYRAWIDRAGGFIGTLSVRLLKMTVELQIYENAASRFYFFAEEVMLAEENKNAGPSALDALRRLPEWSTGGTYVLKRATTIKRRGMDVVHRGQSGEEQYGDISSLGIPTARASIRSAKRGPTAYFRRKERLLRISIRRVVKTQTFYWTVLGLVALNTLCVAIVHHNQPSWLSSFLYYAEFLFLALFLTEMFLKMYSLGPRLYFHSSFNCFDCSVIVGSIFEVLWGFFRPGTSFGISVLRALRLLRIFKITKYWASLRNLVVSLMNSMKSIISLIFLLFLFIVVFALLGMQLFGGRFIFEDYTPTNFDTFPAAIMTVFQILTGEDWNEVMYDGIRSQGGVKSGMWSSIYFIVLTLFGNYTLLNVFLAIAVDNLANAQELTKDEEEAEAAFNEKHALQKAKEVGPLSSFMSSEGSRRRRPYLYRKRAIHRSRPTYSCSLEEAQGSIREGRPLPPLNPSNSFMSRRERRKRMTMSVWEQRTSQLRRHRQMSSREILFSSPSEEKDGPPAAAQGRPLSLHRKVLENTPSGSLKHLKDPLTSPIKSQDPVSSSTVDIPVGAEVPEPPESALLPEPLGSRNIPLPDAESVPDKENLDIGQTPIAASGRQNPRLHGDRQHRAVKKFRPPTKPENLTLELGGYDRTKGRRALHRRDHQNEAQNQASTNGSGTRVASRSASRERKRNSGKFDDAEIKKEEEKSRADESRHGNKGEEEESRAAKHQNHTDDQSPPTQEEPPQQADAPDVSETNKDESETEQDRVKCQLSSSVIVDMPNVQSSLELSTITVNSKDPEACKSGKEELDEMKPASTVVPNSMFIFKHDNPVRRACHYVVNLRYFEMSILLVIAASSIALAAEDPVATSSDWNKVLRYFDYVFTGVFTFEMIIKMIDQGLILHDGSYFRDLWNILDFIVVVGALVAFALSNNKGRDIKTIKSLRVLRVLRPLKTIKRLPKLKAVFDCVVTSLKNVFNILIVYKLFMFIFAVIAVQLFKGKFFYCTDSSKDTEKECQGYYIDYGKDKKEMKRREWRRHEFHYDNVMWALLTLFTVSSGEGWPQVLQHSVDVTEEDRGPSHGNRMEMSIFYVIYFVVFPFFFVNIFVALIIITFQEQGDKMMEECSLEKNERACIDFAISAKPLTRYMPQNRHTFQYRLWHFVVSPSFEYTVLAMIALNTIVLMMKYYSAPPAYEAVLKHLNTAFTVIFSVECILKIMAFGFLNYFRDTWNIFDFITVLGSITEIIVDLQSVDKFNMSFLKLFRAARLIKLLRQGYTIRILLWTFIQSFKALPYVCLLIAMLFFIYAIIGMQVRESNVASRNSADVEILIILVLFSFAQVFGNIKLSDKTHINQHNNFKTFSGALLLLFRSATGESWQEIMLSCLGGQKCETDPAVPASDPEGGCGSDFAYFYFVSFIFFSSFLMLNLFVAVIMDNFEYLTRDSSILGPHHLDEFVRIWGEYDRAACGRIHYTDMYEMLTNMSPPLGLGKKCPSKLAYKRLVLMNMPVDEDMSVHFTSTLMALIRTALDVKIARGWVTNQKFNMYGGEDRNQMDLDLQKEIGVIWPHLSQKSLDLLVPIHKASDMTIGKIYAAMMIMDYYKQSKAKKLRQQLEEQKHAPMFQRMDASSLPQEILCNARSLSFLRHSAGSALSRGGFLALSPISPQDMFLQAFSHSREEKEEEEDANDYHSPYHPYHSHGHHLHVHNLMPDVTEYNQMRQQAKHNSTVVKSPQRAASIRASSMPRLAVEQQGISADRKLMKRSFSTIGDQCVNGLWQEQHSLERVSPDDTYRPRRSYRGLNAKSSKSRGRVFDFVPPGPRINPRESSSHERGRSKERRHLLSPDVSRCNSEERSRDPSCERRRSPSPSEPRKQALQRQANTSDSPAHSASESSTPRNRRQLPQTPSRPRPYISYSPLVQQANTSSTPAGSSEGSAQPQDDACKDTLLKAEKDGGAFSPGHPSSRGHMSGPSNPSPHRYISEPHLPFHEDPSSGEARDRGDTLTFETAVATSLGRANAISSAPQLRHSWQVPNGHFLKQLGQANPARANELLSDTDEDDLC</sequence>
<dbReference type="GO" id="GO:0007268">
    <property type="term" value="P:chemical synaptic transmission"/>
    <property type="evidence" value="ECO:0007669"/>
    <property type="project" value="TreeGrafter"/>
</dbReference>
<name>Q4RUD9_TETNG</name>
<dbReference type="GO" id="GO:0005891">
    <property type="term" value="C:voltage-gated calcium channel complex"/>
    <property type="evidence" value="ECO:0007669"/>
    <property type="project" value="InterPro"/>
</dbReference>
<evidence type="ECO:0000256" key="3">
    <source>
        <dbReference type="ARBA" id="ARBA00022553"/>
    </source>
</evidence>
<keyword evidence="15" id="KW-0407">Ion channel</keyword>
<feature type="region of interest" description="Disordered" evidence="18">
    <location>
        <begin position="816"/>
        <end position="1050"/>
    </location>
</feature>
<feature type="compositionally biased region" description="Basic and acidic residues" evidence="18">
    <location>
        <begin position="2125"/>
        <end position="2139"/>
    </location>
</feature>
<evidence type="ECO:0000256" key="16">
    <source>
        <dbReference type="PIRSR" id="PIRSR602077-1"/>
    </source>
</evidence>
<dbReference type="GO" id="GO:0045202">
    <property type="term" value="C:synapse"/>
    <property type="evidence" value="ECO:0007669"/>
    <property type="project" value="GOC"/>
</dbReference>
<reference evidence="21" key="2">
    <citation type="submission" date="2004-02" db="EMBL/GenBank/DDBJ databases">
        <authorList>
            <consortium name="Genoscope"/>
            <consortium name="Whitehead Institute Centre for Genome Research"/>
        </authorList>
    </citation>
    <scope>NUCLEOTIDE SEQUENCE</scope>
</reference>
<keyword evidence="3" id="KW-0597">Phosphoprotein</keyword>
<feature type="region of interest" description="Disordered" evidence="18">
    <location>
        <begin position="787"/>
        <end position="806"/>
    </location>
</feature>
<evidence type="ECO:0000313" key="21">
    <source>
        <dbReference type="EMBL" id="CAG07993.1"/>
    </source>
</evidence>
<feature type="transmembrane region" description="Helical" evidence="19">
    <location>
        <begin position="69"/>
        <end position="89"/>
    </location>
</feature>
<dbReference type="FunFam" id="1.10.238.10:FF:000063">
    <property type="entry name" value="Voltage-dependent N-type calcium channel subunit alpha"/>
    <property type="match status" value="1"/>
</dbReference>
<feature type="compositionally biased region" description="Low complexity" evidence="18">
    <location>
        <begin position="1015"/>
        <end position="1030"/>
    </location>
</feature>
<dbReference type="PRINTS" id="PR00167">
    <property type="entry name" value="CACHANNEL"/>
</dbReference>
<dbReference type="FunFam" id="1.20.120.350:FF:000011">
    <property type="entry name" value="Voltage-dependent N-type calcium channel subunit alpha"/>
    <property type="match status" value="1"/>
</dbReference>
<dbReference type="FunFam" id="1.10.287.70:FF:000025">
    <property type="entry name" value="Voltage-dependent R-type calcium channel subunit alpha"/>
    <property type="match status" value="1"/>
</dbReference>
<feature type="compositionally biased region" description="Basic and acidic residues" evidence="18">
    <location>
        <begin position="2254"/>
        <end position="2274"/>
    </location>
</feature>
<dbReference type="PANTHER" id="PTHR45628:SF5">
    <property type="entry name" value="VOLTAGE-DEPENDENT R-TYPE CALCIUM CHANNEL SUBUNIT ALPHA-1E"/>
    <property type="match status" value="1"/>
</dbReference>
<dbReference type="GO" id="GO:0098703">
    <property type="term" value="P:calcium ion import across plasma membrane"/>
    <property type="evidence" value="ECO:0007669"/>
    <property type="project" value="TreeGrafter"/>
</dbReference>
<dbReference type="GO" id="GO:0008331">
    <property type="term" value="F:high voltage-gated calcium channel activity"/>
    <property type="evidence" value="ECO:0007669"/>
    <property type="project" value="TreeGrafter"/>
</dbReference>
<evidence type="ECO:0000256" key="15">
    <source>
        <dbReference type="ARBA" id="ARBA00023303"/>
    </source>
</evidence>
<evidence type="ECO:0000256" key="6">
    <source>
        <dbReference type="ARBA" id="ARBA00022692"/>
    </source>
</evidence>
<feature type="compositionally biased region" description="Polar residues" evidence="18">
    <location>
        <begin position="831"/>
        <end position="843"/>
    </location>
</feature>
<feature type="transmembrane region" description="Helical" evidence="19">
    <location>
        <begin position="1478"/>
        <end position="1500"/>
    </location>
</feature>
<dbReference type="InterPro" id="IPR031649">
    <property type="entry name" value="GPHH_dom"/>
</dbReference>
<dbReference type="Gene3D" id="6.10.250.2500">
    <property type="match status" value="1"/>
</dbReference>
<feature type="transmembrane region" description="Helical" evidence="19">
    <location>
        <begin position="468"/>
        <end position="488"/>
    </location>
</feature>
<feature type="transmembrane region" description="Helical" evidence="19">
    <location>
        <begin position="1366"/>
        <end position="1391"/>
    </location>
</feature>
<dbReference type="Gene3D" id="1.20.120.350">
    <property type="entry name" value="Voltage-gated potassium channels. Chain C"/>
    <property type="match status" value="4"/>
</dbReference>
<evidence type="ECO:0000256" key="4">
    <source>
        <dbReference type="ARBA" id="ARBA00022568"/>
    </source>
</evidence>
<dbReference type="PANTHER" id="PTHR45628">
    <property type="entry name" value="VOLTAGE-DEPENDENT CALCIUM CHANNEL TYPE A SUBUNIT ALPHA-1"/>
    <property type="match status" value="1"/>
</dbReference>
<evidence type="ECO:0000256" key="2">
    <source>
        <dbReference type="ARBA" id="ARBA00022448"/>
    </source>
</evidence>
<dbReference type="Gene3D" id="1.10.287.70">
    <property type="match status" value="4"/>
</dbReference>
<dbReference type="Pfam" id="PF08763">
    <property type="entry name" value="Ca_chan_IQ"/>
    <property type="match status" value="1"/>
</dbReference>
<feature type="transmembrane region" description="Helical" evidence="19">
    <location>
        <begin position="640"/>
        <end position="662"/>
    </location>
</feature>
<feature type="transmembrane region" description="Helical" evidence="19">
    <location>
        <begin position="240"/>
        <end position="262"/>
    </location>
</feature>
<evidence type="ECO:0000256" key="10">
    <source>
        <dbReference type="ARBA" id="ARBA00022882"/>
    </source>
</evidence>
<feature type="binding site" evidence="16">
    <location>
        <position position="616"/>
    </location>
    <ligand>
        <name>Ca(2+)</name>
        <dbReference type="ChEBI" id="CHEBI:29108"/>
    </ligand>
</feature>
<feature type="compositionally biased region" description="Basic and acidic residues" evidence="18">
    <location>
        <begin position="973"/>
        <end position="998"/>
    </location>
</feature>
<feature type="transmembrane region" description="Helical" evidence="19">
    <location>
        <begin position="1569"/>
        <end position="1588"/>
    </location>
</feature>
<evidence type="ECO:0000256" key="11">
    <source>
        <dbReference type="ARBA" id="ARBA00022989"/>
    </source>
</evidence>
<evidence type="ECO:0000256" key="8">
    <source>
        <dbReference type="ARBA" id="ARBA00022737"/>
    </source>
</evidence>
<evidence type="ECO:0000256" key="5">
    <source>
        <dbReference type="ARBA" id="ARBA00022673"/>
    </source>
</evidence>
<dbReference type="EMBL" id="CAAE01014995">
    <property type="protein sequence ID" value="CAG07993.1"/>
    <property type="molecule type" value="Genomic_DNA"/>
</dbReference>
<keyword evidence="7 16" id="KW-0479">Metal-binding</keyword>
<feature type="transmembrane region" description="Helical" evidence="19">
    <location>
        <begin position="1600"/>
        <end position="1618"/>
    </location>
</feature>
<feature type="binding site" evidence="16">
    <location>
        <position position="1337"/>
    </location>
    <ligand>
        <name>Ca(2+)</name>
        <dbReference type="ChEBI" id="CHEBI:29108"/>
    </ligand>
</feature>
<evidence type="ECO:0000256" key="13">
    <source>
        <dbReference type="ARBA" id="ARBA00023136"/>
    </source>
</evidence>
<dbReference type="OrthoDB" id="431720at2759"/>
<feature type="transmembrane region" description="Helical" evidence="19">
    <location>
        <begin position="1687"/>
        <end position="1711"/>
    </location>
</feature>
<dbReference type="InterPro" id="IPR014873">
    <property type="entry name" value="VDCC_a1su_IQ"/>
</dbReference>
<feature type="transmembrane region" description="Helical" evidence="19">
    <location>
        <begin position="37"/>
        <end position="57"/>
    </location>
</feature>
<feature type="compositionally biased region" description="Basic residues" evidence="18">
    <location>
        <begin position="932"/>
        <end position="941"/>
    </location>
</feature>
<keyword evidence="13 19" id="KW-0472">Membrane</keyword>
<feature type="compositionally biased region" description="Basic and acidic residues" evidence="18">
    <location>
        <begin position="1034"/>
        <end position="1048"/>
    </location>
</feature>
<dbReference type="InterPro" id="IPR005821">
    <property type="entry name" value="Ion_trans_dom"/>
</dbReference>
<feature type="compositionally biased region" description="Polar residues" evidence="18">
    <location>
        <begin position="2193"/>
        <end position="2213"/>
    </location>
</feature>
<dbReference type="SMART" id="SM01062">
    <property type="entry name" value="Ca_chan_IQ"/>
    <property type="match status" value="1"/>
</dbReference>
<dbReference type="SUPFAM" id="SSF81324">
    <property type="entry name" value="Voltage-gated potassium channels"/>
    <property type="match status" value="4"/>
</dbReference>
<evidence type="ECO:0000256" key="7">
    <source>
        <dbReference type="ARBA" id="ARBA00022723"/>
    </source>
</evidence>
<feature type="domain" description="Voltage-dependent calcium channel alpha-1 subunit IQ" evidence="20">
    <location>
        <begin position="1859"/>
        <end position="1893"/>
    </location>
</feature>
<keyword evidence="2" id="KW-0813">Transport</keyword>
<keyword evidence="4 17" id="KW-0109">Calcium transport</keyword>
<keyword evidence="11 19" id="KW-1133">Transmembrane helix</keyword>
<reference evidence="21" key="1">
    <citation type="journal article" date="2004" name="Nature">
        <title>Genome duplication in the teleost fish Tetraodon nigroviridis reveals the early vertebrate proto-karyotype.</title>
        <authorList>
            <person name="Jaillon O."/>
            <person name="Aury J.-M."/>
            <person name="Brunet F."/>
            <person name="Petit J.-L."/>
            <person name="Stange-Thomann N."/>
            <person name="Mauceli E."/>
            <person name="Bouneau L."/>
            <person name="Fischer C."/>
            <person name="Ozouf-Costaz C."/>
            <person name="Bernot A."/>
            <person name="Nicaud S."/>
            <person name="Jaffe D."/>
            <person name="Fisher S."/>
            <person name="Lutfalla G."/>
            <person name="Dossat C."/>
            <person name="Segurens B."/>
            <person name="Dasilva C."/>
            <person name="Salanoubat M."/>
            <person name="Levy M."/>
            <person name="Boudet N."/>
            <person name="Castellano S."/>
            <person name="Anthouard V."/>
            <person name="Jubin C."/>
            <person name="Castelli V."/>
            <person name="Katinka M."/>
            <person name="Vacherie B."/>
            <person name="Biemont C."/>
            <person name="Skalli Z."/>
            <person name="Cattolico L."/>
            <person name="Poulain J."/>
            <person name="De Berardinis V."/>
            <person name="Cruaud C."/>
            <person name="Duprat S."/>
            <person name="Brottier P."/>
            <person name="Coutanceau J.-P."/>
            <person name="Gouzy J."/>
            <person name="Parra G."/>
            <person name="Lardier G."/>
            <person name="Chapple C."/>
            <person name="McKernan K.J."/>
            <person name="McEwan P."/>
            <person name="Bosak S."/>
            <person name="Kellis M."/>
            <person name="Volff J.-N."/>
            <person name="Guigo R."/>
            <person name="Zody M.C."/>
            <person name="Mesirov J."/>
            <person name="Lindblad-Toh K."/>
            <person name="Birren B."/>
            <person name="Nusbaum C."/>
            <person name="Kahn D."/>
            <person name="Robinson-Rechavi M."/>
            <person name="Laudet V."/>
            <person name="Schachter V."/>
            <person name="Quetier F."/>
            <person name="Saurin W."/>
            <person name="Scarpelli C."/>
            <person name="Wincker P."/>
            <person name="Lander E.S."/>
            <person name="Weissenbach J."/>
            <person name="Roest Crollius H."/>
        </authorList>
    </citation>
    <scope>NUCLEOTIDE SEQUENCE [LARGE SCALE GENOMIC DNA]</scope>
</reference>
<protein>
    <submittedName>
        <fullName evidence="21">(spotted green pufferfish) hypothetical protein</fullName>
    </submittedName>
</protein>
<keyword evidence="9 16" id="KW-0106">Calcium</keyword>
<accession>Q4RUD9</accession>
<comment type="similarity">
    <text evidence="17">Belongs to the calcium channel alpha-1 subunit (TC 1.A.1.11) family.</text>
</comment>
<evidence type="ECO:0000256" key="14">
    <source>
        <dbReference type="ARBA" id="ARBA00023180"/>
    </source>
</evidence>
<feature type="region of interest" description="Disordered" evidence="18">
    <location>
        <begin position="734"/>
        <end position="782"/>
    </location>
</feature>
<feature type="region of interest" description="Disordered" evidence="18">
    <location>
        <begin position="2060"/>
        <end position="2215"/>
    </location>
</feature>
<evidence type="ECO:0000256" key="17">
    <source>
        <dbReference type="RuleBase" id="RU003808"/>
    </source>
</evidence>
<feature type="transmembrane region" description="Helical" evidence="19">
    <location>
        <begin position="437"/>
        <end position="456"/>
    </location>
</feature>
<dbReference type="GO" id="GO:0043025">
    <property type="term" value="C:neuronal cell body"/>
    <property type="evidence" value="ECO:0007669"/>
    <property type="project" value="TreeGrafter"/>
</dbReference>
<dbReference type="GO" id="GO:0046872">
    <property type="term" value="F:metal ion binding"/>
    <property type="evidence" value="ECO:0007669"/>
    <property type="project" value="UniProtKB-KW"/>
</dbReference>
<proteinExistence type="inferred from homology"/>
<evidence type="ECO:0000256" key="1">
    <source>
        <dbReference type="ARBA" id="ARBA00004141"/>
    </source>
</evidence>
<dbReference type="KEGG" id="tng:GSTEN00028843G001"/>
<feature type="transmembrane region" description="Helical" evidence="19">
    <location>
        <begin position="128"/>
        <end position="147"/>
    </location>
</feature>
<evidence type="ECO:0000256" key="19">
    <source>
        <dbReference type="SAM" id="Phobius"/>
    </source>
</evidence>
<dbReference type="InterPro" id="IPR002077">
    <property type="entry name" value="VDCCAlpha1"/>
</dbReference>
<dbReference type="Gene3D" id="1.10.238.10">
    <property type="entry name" value="EF-hand"/>
    <property type="match status" value="1"/>
</dbReference>
<dbReference type="InterPro" id="IPR050599">
    <property type="entry name" value="VDCC_alpha-1_subunit"/>
</dbReference>
<dbReference type="FunFam" id="1.20.120.350:FF:000015">
    <property type="entry name" value="Voltage-dependent N-type calcium channel subunit alpha"/>
    <property type="match status" value="1"/>
</dbReference>
<evidence type="ECO:0000259" key="20">
    <source>
        <dbReference type="SMART" id="SM01062"/>
    </source>
</evidence>
<feature type="transmembrane region" description="Helical" evidence="19">
    <location>
        <begin position="1123"/>
        <end position="1141"/>
    </location>
</feature>
<feature type="compositionally biased region" description="Low complexity" evidence="18">
    <location>
        <begin position="2157"/>
        <end position="2171"/>
    </location>
</feature>
<dbReference type="Pfam" id="PF00520">
    <property type="entry name" value="Ion_trans"/>
    <property type="match status" value="4"/>
</dbReference>
<keyword evidence="5 17" id="KW-0107">Calcium channel</keyword>
<dbReference type="InterPro" id="IPR027359">
    <property type="entry name" value="Volt_channel_dom_sf"/>
</dbReference>
<feature type="transmembrane region" description="Helical" evidence="19">
    <location>
        <begin position="1447"/>
        <end position="1466"/>
    </location>
</feature>
<keyword evidence="8" id="KW-0677">Repeat</keyword>
<feature type="non-terminal residue" evidence="21">
    <location>
        <position position="1"/>
    </location>
</feature>
<keyword evidence="14" id="KW-0325">Glycoprotein</keyword>
<feature type="transmembrane region" description="Helical" evidence="19">
    <location>
        <begin position="1190"/>
        <end position="1208"/>
    </location>
</feature>
<keyword evidence="12" id="KW-0406">Ion transport</keyword>
<keyword evidence="6 19" id="KW-0812">Transmembrane</keyword>
<feature type="compositionally biased region" description="Basic and acidic residues" evidence="18">
    <location>
        <begin position="2098"/>
        <end position="2109"/>
    </location>
</feature>
<feature type="compositionally biased region" description="Polar residues" evidence="18">
    <location>
        <begin position="945"/>
        <end position="963"/>
    </location>
</feature>
<comment type="subcellular location">
    <subcellularLocation>
        <location evidence="1 17">Membrane</location>
        <topology evidence="1 17">Multi-pass membrane protein</topology>
    </subcellularLocation>
</comment>
<evidence type="ECO:0000256" key="18">
    <source>
        <dbReference type="SAM" id="MobiDB-lite"/>
    </source>
</evidence>
<gene>
    <name evidence="21" type="ORF">GSTENG00028843001</name>
</gene>
<evidence type="ECO:0000256" key="9">
    <source>
        <dbReference type="ARBA" id="ARBA00022837"/>
    </source>
</evidence>
<feature type="binding site" evidence="16">
    <location>
        <position position="221"/>
    </location>
    <ligand>
        <name>Ca(2+)</name>
        <dbReference type="ChEBI" id="CHEBI:29108"/>
    </ligand>
</feature>
<keyword evidence="10 17" id="KW-0851">Voltage-gated channel</keyword>
<feature type="transmembrane region" description="Helical" evidence="19">
    <location>
        <begin position="563"/>
        <end position="585"/>
    </location>
</feature>
<feature type="region of interest" description="Disordered" evidence="18">
    <location>
        <begin position="2227"/>
        <end position="2274"/>
    </location>
</feature>
<dbReference type="FunFam" id="1.20.120.350:FF:000001">
    <property type="entry name" value="Voltage-dependent L-type calcium channel subunit alpha"/>
    <property type="match status" value="1"/>
</dbReference>
<organism evidence="21">
    <name type="scientific">Tetraodon nigroviridis</name>
    <name type="common">Spotted green pufferfish</name>
    <name type="synonym">Chelonodon nigroviridis</name>
    <dbReference type="NCBI Taxonomy" id="99883"/>
    <lineage>
        <taxon>Eukaryota</taxon>
        <taxon>Metazoa</taxon>
        <taxon>Chordata</taxon>
        <taxon>Craniata</taxon>
        <taxon>Vertebrata</taxon>
        <taxon>Euteleostomi</taxon>
        <taxon>Actinopterygii</taxon>
        <taxon>Neopterygii</taxon>
        <taxon>Teleostei</taxon>
        <taxon>Neoteleostei</taxon>
        <taxon>Acanthomorphata</taxon>
        <taxon>Eupercaria</taxon>
        <taxon>Tetraodontiformes</taxon>
        <taxon>Tetradontoidea</taxon>
        <taxon>Tetraodontidae</taxon>
        <taxon>Tetraodon</taxon>
    </lineage>
</organism>
<feature type="transmembrane region" description="Helical" evidence="19">
    <location>
        <begin position="1254"/>
        <end position="1276"/>
    </location>
</feature>
<dbReference type="Pfam" id="PF16905">
    <property type="entry name" value="GPHH"/>
    <property type="match status" value="1"/>
</dbReference>
<dbReference type="FunFam" id="1.20.120.350:FF:000013">
    <property type="entry name" value="Voltage-dependent N-type calcium channel subunit alpha"/>
    <property type="match status" value="1"/>
</dbReference>
<comment type="caution">
    <text evidence="21">The sequence shown here is derived from an EMBL/GenBank/DDBJ whole genome shotgun (WGS) entry which is preliminary data.</text>
</comment>